<evidence type="ECO:0000313" key="2">
    <source>
        <dbReference type="Proteomes" id="UP001163603"/>
    </source>
</evidence>
<protein>
    <submittedName>
        <fullName evidence="1">Uncharacterized protein</fullName>
    </submittedName>
</protein>
<dbReference type="EMBL" id="CM047746">
    <property type="protein sequence ID" value="KAJ0020350.1"/>
    <property type="molecule type" value="Genomic_DNA"/>
</dbReference>
<sequence>MEGKATERWCMVRCAGVAQNNNEVINRTMLRFRPIAPKPASNDTVSGSLGVANKNMLLSSKRSKRKYVRVRKNNGYKRKNRISPRGEGEDGVNKTVVTLQFFPEKTDSENSYSNSKTQEPWCNIINNSNNFDPVVASKGGGAVEVYHDELNQIEKKGFGFEVSDQRTVVESWVTVESVTETCMDGRGLLGSTDMERMNNLESDTCPVFISDDLNRVQWVNGAYKRMVMENGNNKNKNNNNNNGYKYGESPEVMVGLIMKEKFPVCVCSSFTTRVRMQYTWQSERYSKTVPCDVFRMDCGGFAWRLDVDAALSLGR</sequence>
<name>A0ACC0XM42_9ROSI</name>
<proteinExistence type="predicted"/>
<reference evidence="2" key="1">
    <citation type="journal article" date="2023" name="G3 (Bethesda)">
        <title>Genome assembly and association tests identify interacting loci associated with vigor, precocity, and sex in interspecific pistachio rootstocks.</title>
        <authorList>
            <person name="Palmer W."/>
            <person name="Jacygrad E."/>
            <person name="Sagayaradj S."/>
            <person name="Cavanaugh K."/>
            <person name="Han R."/>
            <person name="Bertier L."/>
            <person name="Beede B."/>
            <person name="Kafkas S."/>
            <person name="Golino D."/>
            <person name="Preece J."/>
            <person name="Michelmore R."/>
        </authorList>
    </citation>
    <scope>NUCLEOTIDE SEQUENCE [LARGE SCALE GENOMIC DNA]</scope>
</reference>
<comment type="caution">
    <text evidence="1">The sequence shown here is derived from an EMBL/GenBank/DDBJ whole genome shotgun (WGS) entry which is preliminary data.</text>
</comment>
<gene>
    <name evidence="1" type="ORF">Pint_31186</name>
</gene>
<evidence type="ECO:0000313" key="1">
    <source>
        <dbReference type="EMBL" id="KAJ0020350.1"/>
    </source>
</evidence>
<dbReference type="Proteomes" id="UP001163603">
    <property type="component" value="Chromosome 11"/>
</dbReference>
<organism evidence="1 2">
    <name type="scientific">Pistacia integerrima</name>
    <dbReference type="NCBI Taxonomy" id="434235"/>
    <lineage>
        <taxon>Eukaryota</taxon>
        <taxon>Viridiplantae</taxon>
        <taxon>Streptophyta</taxon>
        <taxon>Embryophyta</taxon>
        <taxon>Tracheophyta</taxon>
        <taxon>Spermatophyta</taxon>
        <taxon>Magnoliopsida</taxon>
        <taxon>eudicotyledons</taxon>
        <taxon>Gunneridae</taxon>
        <taxon>Pentapetalae</taxon>
        <taxon>rosids</taxon>
        <taxon>malvids</taxon>
        <taxon>Sapindales</taxon>
        <taxon>Anacardiaceae</taxon>
        <taxon>Pistacia</taxon>
    </lineage>
</organism>
<keyword evidence="2" id="KW-1185">Reference proteome</keyword>
<accession>A0ACC0XM42</accession>